<comment type="function">
    <text evidence="2 7">Catalyzes the epimerization of the C3' and C5'positions of dTDP-6-deoxy-D-xylo-4-hexulose, forming dTDP-6-deoxy-L-lyxo-4-hexulose.</text>
</comment>
<evidence type="ECO:0000256" key="5">
    <source>
        <dbReference type="PIRSR" id="PIRSR600888-1"/>
    </source>
</evidence>
<dbReference type="GO" id="GO:0019305">
    <property type="term" value="P:dTDP-rhamnose biosynthetic process"/>
    <property type="evidence" value="ECO:0007669"/>
    <property type="project" value="UniProtKB-UniRule"/>
</dbReference>
<dbReference type="InterPro" id="IPR014710">
    <property type="entry name" value="RmlC-like_jellyroll"/>
</dbReference>
<dbReference type="InterPro" id="IPR000888">
    <property type="entry name" value="RmlC-like"/>
</dbReference>
<evidence type="ECO:0000313" key="9">
    <source>
        <dbReference type="Proteomes" id="UP000245461"/>
    </source>
</evidence>
<keyword evidence="7" id="KW-0413">Isomerase</keyword>
<comment type="catalytic activity">
    <reaction evidence="1 7">
        <text>dTDP-4-dehydro-6-deoxy-alpha-D-glucose = dTDP-4-dehydro-beta-L-rhamnose</text>
        <dbReference type="Rhea" id="RHEA:16969"/>
        <dbReference type="ChEBI" id="CHEBI:57649"/>
        <dbReference type="ChEBI" id="CHEBI:62830"/>
        <dbReference type="EC" id="5.1.3.13"/>
    </reaction>
</comment>
<proteinExistence type="inferred from homology"/>
<dbReference type="NCBIfam" id="TIGR01221">
    <property type="entry name" value="rmlC"/>
    <property type="match status" value="1"/>
</dbReference>
<dbReference type="CDD" id="cd00438">
    <property type="entry name" value="cupin_RmlC"/>
    <property type="match status" value="1"/>
</dbReference>
<name>A0A317EI09_9PROT</name>
<keyword evidence="9" id="KW-1185">Reference proteome</keyword>
<dbReference type="SUPFAM" id="SSF51182">
    <property type="entry name" value="RmlC-like cupins"/>
    <property type="match status" value="1"/>
</dbReference>
<feature type="active site" description="Proton acceptor" evidence="5">
    <location>
        <position position="55"/>
    </location>
</feature>
<accession>A0A317EI09</accession>
<feature type="site" description="Participates in a stacking interaction with the thymidine ring of dTDP-4-oxo-6-deoxyglucose" evidence="6">
    <location>
        <position position="131"/>
    </location>
</feature>
<dbReference type="GO" id="GO:0005829">
    <property type="term" value="C:cytosol"/>
    <property type="evidence" value="ECO:0007669"/>
    <property type="project" value="TreeGrafter"/>
</dbReference>
<dbReference type="PANTHER" id="PTHR21047">
    <property type="entry name" value="DTDP-6-DEOXY-D-GLUCOSE-3,5 EPIMERASE"/>
    <property type="match status" value="1"/>
</dbReference>
<dbReference type="GO" id="GO:0000271">
    <property type="term" value="P:polysaccharide biosynthetic process"/>
    <property type="evidence" value="ECO:0007669"/>
    <property type="project" value="TreeGrafter"/>
</dbReference>
<comment type="caution">
    <text evidence="8">The sequence shown here is derived from an EMBL/GenBank/DDBJ whole genome shotgun (WGS) entry which is preliminary data.</text>
</comment>
<dbReference type="EMBL" id="QGLE01000001">
    <property type="protein sequence ID" value="PWR25964.1"/>
    <property type="molecule type" value="Genomic_DNA"/>
</dbReference>
<dbReference type="EC" id="5.1.3.13" evidence="3 7"/>
<dbReference type="UniPathway" id="UPA00124"/>
<dbReference type="InterPro" id="IPR011051">
    <property type="entry name" value="RmlC_Cupin_sf"/>
</dbReference>
<dbReference type="Gene3D" id="2.60.120.10">
    <property type="entry name" value="Jelly Rolls"/>
    <property type="match status" value="1"/>
</dbReference>
<reference evidence="8 9" key="1">
    <citation type="submission" date="2018-05" db="EMBL/GenBank/DDBJ databases">
        <title>Zavarzinia sp. HR-AS.</title>
        <authorList>
            <person name="Lee Y."/>
            <person name="Jeon C.O."/>
        </authorList>
    </citation>
    <scope>NUCLEOTIDE SEQUENCE [LARGE SCALE GENOMIC DNA]</scope>
    <source>
        <strain evidence="8 9">HR-AS</strain>
    </source>
</reference>
<evidence type="ECO:0000256" key="2">
    <source>
        <dbReference type="ARBA" id="ARBA00001997"/>
    </source>
</evidence>
<evidence type="ECO:0000256" key="6">
    <source>
        <dbReference type="PIRSR" id="PIRSR600888-3"/>
    </source>
</evidence>
<dbReference type="OrthoDB" id="9800680at2"/>
<evidence type="ECO:0000256" key="1">
    <source>
        <dbReference type="ARBA" id="ARBA00001298"/>
    </source>
</evidence>
<dbReference type="AlphaFoldDB" id="A0A317EI09"/>
<gene>
    <name evidence="8" type="primary">rfbC</name>
    <name evidence="8" type="ORF">DKG74_03175</name>
</gene>
<dbReference type="Pfam" id="PF00908">
    <property type="entry name" value="dTDP_sugar_isom"/>
    <property type="match status" value="1"/>
</dbReference>
<evidence type="ECO:0000313" key="8">
    <source>
        <dbReference type="EMBL" id="PWR25964.1"/>
    </source>
</evidence>
<evidence type="ECO:0000256" key="4">
    <source>
        <dbReference type="ARBA" id="ARBA00019595"/>
    </source>
</evidence>
<comment type="similarity">
    <text evidence="7">Belongs to the dTDP-4-dehydrorhamnose 3,5-epimerase family.</text>
</comment>
<dbReference type="PANTHER" id="PTHR21047:SF2">
    <property type="entry name" value="THYMIDINE DIPHOSPHO-4-KETO-RHAMNOSE 3,5-EPIMERASE"/>
    <property type="match status" value="1"/>
</dbReference>
<sequence>MQKVLLIKAKRFGDSRGWFSETYNVARFAGFGLNEVFVQDNHSYSKPIGTLRGIHFQTPPHAQAKLVRCIRGRILDVAVDLRQGSPTYGRWVSAELSAENGDQLFVPVGFGHAFVTLEPDSEVTYKVTSLYAPSHDGGIRWSDPDIGVDWPLPPGGAVLSDKDTALPFLRDFDSPFAYDGTPLTLETV</sequence>
<feature type="active site" description="Proton donor" evidence="5">
    <location>
        <position position="125"/>
    </location>
</feature>
<comment type="pathway">
    <text evidence="7">Carbohydrate biosynthesis; dTDP-L-rhamnose biosynthesis.</text>
</comment>
<organism evidence="8 9">
    <name type="scientific">Zavarzinia aquatilis</name>
    <dbReference type="NCBI Taxonomy" id="2211142"/>
    <lineage>
        <taxon>Bacteria</taxon>
        <taxon>Pseudomonadati</taxon>
        <taxon>Pseudomonadota</taxon>
        <taxon>Alphaproteobacteria</taxon>
        <taxon>Rhodospirillales</taxon>
        <taxon>Zavarziniaceae</taxon>
        <taxon>Zavarzinia</taxon>
    </lineage>
</organism>
<protein>
    <recommendedName>
        <fullName evidence="4 7">dTDP-4-dehydrorhamnose 3,5-epimerase</fullName>
        <ecNumber evidence="3 7">5.1.3.13</ecNumber>
    </recommendedName>
    <alternativeName>
        <fullName evidence="7">Thymidine diphospho-4-keto-rhamnose 3,5-epimerase</fullName>
    </alternativeName>
</protein>
<dbReference type="GO" id="GO:0008830">
    <property type="term" value="F:dTDP-4-dehydrorhamnose 3,5-epimerase activity"/>
    <property type="evidence" value="ECO:0007669"/>
    <property type="project" value="UniProtKB-UniRule"/>
</dbReference>
<evidence type="ECO:0000256" key="7">
    <source>
        <dbReference type="RuleBase" id="RU364069"/>
    </source>
</evidence>
<evidence type="ECO:0000256" key="3">
    <source>
        <dbReference type="ARBA" id="ARBA00012098"/>
    </source>
</evidence>
<dbReference type="Proteomes" id="UP000245461">
    <property type="component" value="Unassembled WGS sequence"/>
</dbReference>
<comment type="subunit">
    <text evidence="7">Homodimer.</text>
</comment>